<evidence type="ECO:0000256" key="7">
    <source>
        <dbReference type="ARBA" id="ARBA00023204"/>
    </source>
</evidence>
<dbReference type="NCBIfam" id="TIGR00589">
    <property type="entry name" value="ogt"/>
    <property type="match status" value="1"/>
</dbReference>
<reference evidence="12" key="1">
    <citation type="journal article" date="2021" name="PeerJ">
        <title>Extensive microbial diversity within the chicken gut microbiome revealed by metagenomics and culture.</title>
        <authorList>
            <person name="Gilroy R."/>
            <person name="Ravi A."/>
            <person name="Getino M."/>
            <person name="Pursley I."/>
            <person name="Horton D.L."/>
            <person name="Alikhan N.F."/>
            <person name="Baker D."/>
            <person name="Gharbi K."/>
            <person name="Hall N."/>
            <person name="Watson M."/>
            <person name="Adriaenssens E.M."/>
            <person name="Foster-Nyarko E."/>
            <person name="Jarju S."/>
            <person name="Secka A."/>
            <person name="Antonio M."/>
            <person name="Oren A."/>
            <person name="Chaudhuri R.R."/>
            <person name="La Ragione R."/>
            <person name="Hildebrand F."/>
            <person name="Pallen M.J."/>
        </authorList>
    </citation>
    <scope>NUCLEOTIDE SEQUENCE</scope>
    <source>
        <strain evidence="12">USAMLcec12-2067</strain>
    </source>
</reference>
<dbReference type="InterPro" id="IPR023546">
    <property type="entry name" value="MGMT"/>
</dbReference>
<dbReference type="AlphaFoldDB" id="A0A9D2VKQ5"/>
<comment type="miscellaneous">
    <text evidence="9">This enzyme catalyzes only one turnover and therefore is not strictly catalytic. According to one definition, an enzyme is a biocatalyst that acts repeatedly and over many reaction cycles.</text>
</comment>
<keyword evidence="7 9" id="KW-0234">DNA repair</keyword>
<proteinExistence type="inferred from homology"/>
<dbReference type="EC" id="2.1.1.63" evidence="9"/>
<reference evidence="12" key="2">
    <citation type="submission" date="2021-09" db="EMBL/GenBank/DDBJ databases">
        <authorList>
            <person name="Gilroy R."/>
        </authorList>
    </citation>
    <scope>NUCLEOTIDE SEQUENCE</scope>
    <source>
        <strain evidence="12">USAMLcec12-2067</strain>
    </source>
</reference>
<dbReference type="GO" id="GO:0006307">
    <property type="term" value="P:DNA alkylation repair"/>
    <property type="evidence" value="ECO:0007669"/>
    <property type="project" value="UniProtKB-UniRule"/>
</dbReference>
<dbReference type="PANTHER" id="PTHR10815:SF5">
    <property type="entry name" value="METHYLATED-DNA--PROTEIN-CYSTEINE METHYLTRANSFERASE"/>
    <property type="match status" value="1"/>
</dbReference>
<dbReference type="SUPFAM" id="SSF46767">
    <property type="entry name" value="Methylated DNA-protein cysteine methyltransferase, C-terminal domain"/>
    <property type="match status" value="1"/>
</dbReference>
<dbReference type="GO" id="GO:0032259">
    <property type="term" value="P:methylation"/>
    <property type="evidence" value="ECO:0007669"/>
    <property type="project" value="UniProtKB-KW"/>
</dbReference>
<evidence type="ECO:0000259" key="10">
    <source>
        <dbReference type="Pfam" id="PF01035"/>
    </source>
</evidence>
<dbReference type="Gene3D" id="3.30.160.70">
    <property type="entry name" value="Methylated DNA-protein cysteine methyltransferase domain"/>
    <property type="match status" value="1"/>
</dbReference>
<dbReference type="Gene3D" id="1.10.10.10">
    <property type="entry name" value="Winged helix-like DNA-binding domain superfamily/Winged helix DNA-binding domain"/>
    <property type="match status" value="1"/>
</dbReference>
<protein>
    <recommendedName>
        <fullName evidence="9">Methylated-DNA--protein-cysteine methyltransferase</fullName>
        <ecNumber evidence="9">2.1.1.63</ecNumber>
    </recommendedName>
    <alternativeName>
        <fullName evidence="9">6-O-methylguanine-DNA methyltransferase</fullName>
        <shortName evidence="9">MGMT</shortName>
    </alternativeName>
    <alternativeName>
        <fullName evidence="9">O-6-methylguanine-DNA-alkyltransferase</fullName>
    </alternativeName>
</protein>
<sequence>MTVYSAAYRHPELGELTLASDGDYVVGLWFEGQKYFGAGAHQRLESGDGVPVLDAARVWLDRYFAGDPLPAAALPCRPSGTAFQRRVWAILSDIPFGTVRTYADIAAQIAREDGRERALARAVGAANGRNPLSIILPCHRVVGSSGSLTGYAGGIERKIWLLEHEGVDTTSLYVPKRGTGL</sequence>
<dbReference type="PANTHER" id="PTHR10815">
    <property type="entry name" value="METHYLATED-DNA--PROTEIN-CYSTEINE METHYLTRANSFERASE"/>
    <property type="match status" value="1"/>
</dbReference>
<dbReference type="RefSeq" id="WP_273532776.1">
    <property type="nucleotide sequence ID" value="NZ_DBEYRC010000129.1"/>
</dbReference>
<dbReference type="SUPFAM" id="SSF53155">
    <property type="entry name" value="Methylated DNA-protein cysteine methyltransferase domain"/>
    <property type="match status" value="1"/>
</dbReference>
<keyword evidence="3 9" id="KW-0963">Cytoplasm</keyword>
<organism evidence="12 13">
    <name type="scientific">Rubneribacter badeniensis</name>
    <dbReference type="NCBI Taxonomy" id="2070688"/>
    <lineage>
        <taxon>Bacteria</taxon>
        <taxon>Bacillati</taxon>
        <taxon>Actinomycetota</taxon>
        <taxon>Coriobacteriia</taxon>
        <taxon>Eggerthellales</taxon>
        <taxon>Eggerthellaceae</taxon>
        <taxon>Rubneribacter</taxon>
    </lineage>
</organism>
<gene>
    <name evidence="12" type="ORF">K8V16_07440</name>
</gene>
<dbReference type="GO" id="GO:0003908">
    <property type="term" value="F:methylated-DNA-[protein]-cysteine S-methyltransferase activity"/>
    <property type="evidence" value="ECO:0007669"/>
    <property type="project" value="UniProtKB-UniRule"/>
</dbReference>
<evidence type="ECO:0000256" key="2">
    <source>
        <dbReference type="ARBA" id="ARBA00008711"/>
    </source>
</evidence>
<keyword evidence="4 9" id="KW-0489">Methyltransferase</keyword>
<dbReference type="InterPro" id="IPR008332">
    <property type="entry name" value="MethylG_MeTrfase_N"/>
</dbReference>
<comment type="function">
    <text evidence="9">Involved in the cellular defense against the biological effects of O6-methylguanine (O6-MeG) and O4-methylthymine (O4-MeT) in DNA. Repairs the methylated nucleobase in DNA by stoichiometrically transferring the methyl group to a cysteine residue in the enzyme. This is a suicide reaction: the enzyme is irreversibly inactivated.</text>
</comment>
<feature type="active site" description="Nucleophile; methyl group acceptor" evidence="9">
    <location>
        <position position="138"/>
    </location>
</feature>
<dbReference type="InterPro" id="IPR036217">
    <property type="entry name" value="MethylDNA_cys_MeTrfase_DNAb"/>
</dbReference>
<dbReference type="CDD" id="cd06445">
    <property type="entry name" value="ATase"/>
    <property type="match status" value="1"/>
</dbReference>
<comment type="similarity">
    <text evidence="2 9">Belongs to the MGMT family.</text>
</comment>
<evidence type="ECO:0000256" key="8">
    <source>
        <dbReference type="ARBA" id="ARBA00049348"/>
    </source>
</evidence>
<evidence type="ECO:0000259" key="11">
    <source>
        <dbReference type="Pfam" id="PF02870"/>
    </source>
</evidence>
<dbReference type="InterPro" id="IPR001497">
    <property type="entry name" value="MethylDNA_cys_MeTrfase_AS"/>
</dbReference>
<accession>A0A9D2VKQ5</accession>
<dbReference type="Pfam" id="PF01035">
    <property type="entry name" value="DNA_binding_1"/>
    <property type="match status" value="1"/>
</dbReference>
<feature type="domain" description="Methylguanine DNA methyltransferase ribonuclease-like" evidence="11">
    <location>
        <begin position="11"/>
        <end position="75"/>
    </location>
</feature>
<evidence type="ECO:0000256" key="9">
    <source>
        <dbReference type="HAMAP-Rule" id="MF_00772"/>
    </source>
</evidence>
<feature type="domain" description="Methylated-DNA-[protein]-cysteine S-methyltransferase DNA binding" evidence="10">
    <location>
        <begin position="82"/>
        <end position="167"/>
    </location>
</feature>
<name>A0A9D2VKQ5_9ACTN</name>
<comment type="subcellular location">
    <subcellularLocation>
        <location evidence="9">Cytoplasm</location>
    </subcellularLocation>
</comment>
<keyword evidence="5 9" id="KW-0808">Transferase</keyword>
<dbReference type="HAMAP" id="MF_00772">
    <property type="entry name" value="OGT"/>
    <property type="match status" value="1"/>
</dbReference>
<evidence type="ECO:0000256" key="3">
    <source>
        <dbReference type="ARBA" id="ARBA00022490"/>
    </source>
</evidence>
<dbReference type="EMBL" id="DYZL01000158">
    <property type="protein sequence ID" value="HJH43615.1"/>
    <property type="molecule type" value="Genomic_DNA"/>
</dbReference>
<evidence type="ECO:0000256" key="6">
    <source>
        <dbReference type="ARBA" id="ARBA00022763"/>
    </source>
</evidence>
<dbReference type="FunFam" id="1.10.10.10:FF:000214">
    <property type="entry name" value="Methylated-DNA--protein-cysteine methyltransferase"/>
    <property type="match status" value="1"/>
</dbReference>
<dbReference type="InterPro" id="IPR036388">
    <property type="entry name" value="WH-like_DNA-bd_sf"/>
</dbReference>
<dbReference type="InterPro" id="IPR014048">
    <property type="entry name" value="MethylDNA_cys_MeTrfase_DNA-bd"/>
</dbReference>
<dbReference type="Pfam" id="PF02870">
    <property type="entry name" value="Methyltransf_1N"/>
    <property type="match status" value="1"/>
</dbReference>
<evidence type="ECO:0000256" key="1">
    <source>
        <dbReference type="ARBA" id="ARBA00001286"/>
    </source>
</evidence>
<comment type="catalytic activity">
    <reaction evidence="8 9">
        <text>a 6-O-methyl-2'-deoxyguanosine in DNA + L-cysteinyl-[protein] = S-methyl-L-cysteinyl-[protein] + a 2'-deoxyguanosine in DNA</text>
        <dbReference type="Rhea" id="RHEA:24000"/>
        <dbReference type="Rhea" id="RHEA-COMP:10131"/>
        <dbReference type="Rhea" id="RHEA-COMP:10132"/>
        <dbReference type="Rhea" id="RHEA-COMP:11367"/>
        <dbReference type="Rhea" id="RHEA-COMP:11368"/>
        <dbReference type="ChEBI" id="CHEBI:29950"/>
        <dbReference type="ChEBI" id="CHEBI:82612"/>
        <dbReference type="ChEBI" id="CHEBI:85445"/>
        <dbReference type="ChEBI" id="CHEBI:85448"/>
        <dbReference type="EC" id="2.1.1.63"/>
    </reaction>
</comment>
<keyword evidence="6 9" id="KW-0227">DNA damage</keyword>
<evidence type="ECO:0000313" key="12">
    <source>
        <dbReference type="EMBL" id="HJH43615.1"/>
    </source>
</evidence>
<evidence type="ECO:0000256" key="4">
    <source>
        <dbReference type="ARBA" id="ARBA00022603"/>
    </source>
</evidence>
<dbReference type="InterPro" id="IPR036631">
    <property type="entry name" value="MGMT_N_sf"/>
</dbReference>
<dbReference type="Proteomes" id="UP000789325">
    <property type="component" value="Unassembled WGS sequence"/>
</dbReference>
<dbReference type="GO" id="GO:0005737">
    <property type="term" value="C:cytoplasm"/>
    <property type="evidence" value="ECO:0007669"/>
    <property type="project" value="UniProtKB-SubCell"/>
</dbReference>
<comment type="caution">
    <text evidence="12">The sequence shown here is derived from an EMBL/GenBank/DDBJ whole genome shotgun (WGS) entry which is preliminary data.</text>
</comment>
<evidence type="ECO:0000256" key="5">
    <source>
        <dbReference type="ARBA" id="ARBA00022679"/>
    </source>
</evidence>
<dbReference type="PROSITE" id="PS00374">
    <property type="entry name" value="MGMT"/>
    <property type="match status" value="1"/>
</dbReference>
<evidence type="ECO:0000313" key="13">
    <source>
        <dbReference type="Proteomes" id="UP000789325"/>
    </source>
</evidence>
<comment type="catalytic activity">
    <reaction evidence="1 9">
        <text>a 4-O-methyl-thymidine in DNA + L-cysteinyl-[protein] = a thymidine in DNA + S-methyl-L-cysteinyl-[protein]</text>
        <dbReference type="Rhea" id="RHEA:53428"/>
        <dbReference type="Rhea" id="RHEA-COMP:10131"/>
        <dbReference type="Rhea" id="RHEA-COMP:10132"/>
        <dbReference type="Rhea" id="RHEA-COMP:13555"/>
        <dbReference type="Rhea" id="RHEA-COMP:13556"/>
        <dbReference type="ChEBI" id="CHEBI:29950"/>
        <dbReference type="ChEBI" id="CHEBI:82612"/>
        <dbReference type="ChEBI" id="CHEBI:137386"/>
        <dbReference type="ChEBI" id="CHEBI:137387"/>
        <dbReference type="EC" id="2.1.1.63"/>
    </reaction>
</comment>